<dbReference type="AlphaFoldDB" id="A0A076PM11"/>
<evidence type="ECO:0000313" key="2">
    <source>
        <dbReference type="Proteomes" id="UP000028782"/>
    </source>
</evidence>
<dbReference type="InterPro" id="IPR001387">
    <property type="entry name" value="Cro/C1-type_HTH"/>
</dbReference>
<dbReference type="CDD" id="cd00093">
    <property type="entry name" value="HTH_XRE"/>
    <property type="match status" value="1"/>
</dbReference>
<dbReference type="EMBL" id="CP006704">
    <property type="protein sequence ID" value="AIJ45721.1"/>
    <property type="molecule type" value="Genomic_DNA"/>
</dbReference>
<dbReference type="Proteomes" id="UP000028782">
    <property type="component" value="Chromosome"/>
</dbReference>
<dbReference type="GO" id="GO:0003677">
    <property type="term" value="F:DNA binding"/>
    <property type="evidence" value="ECO:0007669"/>
    <property type="project" value="InterPro"/>
</dbReference>
<gene>
    <name evidence="1" type="ORF">O987_07870</name>
</gene>
<evidence type="ECO:0008006" key="3">
    <source>
        <dbReference type="Google" id="ProtNLM"/>
    </source>
</evidence>
<name>A0A076PM11_COMTE</name>
<reference evidence="1 2" key="1">
    <citation type="journal article" date="2014" name="Genome Announc.">
        <title>Complete Genome Sequence of Polychlorinated Biphenyl Degrader Comamonas testosteroni TK102 (NBRC 109938).</title>
        <authorList>
            <person name="Fukuda K."/>
            <person name="Hosoyama A."/>
            <person name="Tsuchikane K."/>
            <person name="Ohji S."/>
            <person name="Yamazoe A."/>
            <person name="Fujita N."/>
            <person name="Shintani M."/>
            <person name="Kimbara K."/>
        </authorList>
    </citation>
    <scope>NUCLEOTIDE SEQUENCE [LARGE SCALE GENOMIC DNA]</scope>
    <source>
        <strain evidence="1">TK102</strain>
    </source>
</reference>
<sequence length="109" mass="12329">MKKSSDTAMLPIEAEDAALLMGKKIRMARRIREMTQQHLADATQMSLNTVVKMEAGHPGVQFGFYLKALWALELIDDFTKQMGMVGINETEFSLVEATLPKTVRKRSKR</sequence>
<dbReference type="SUPFAM" id="SSF47413">
    <property type="entry name" value="lambda repressor-like DNA-binding domains"/>
    <property type="match status" value="1"/>
</dbReference>
<dbReference type="InterPro" id="IPR010982">
    <property type="entry name" value="Lambda_DNA-bd_dom_sf"/>
</dbReference>
<dbReference type="Gene3D" id="1.10.260.40">
    <property type="entry name" value="lambda repressor-like DNA-binding domains"/>
    <property type="match status" value="1"/>
</dbReference>
<dbReference type="KEGG" id="ctes:O987_07870"/>
<accession>A0A076PM11</accession>
<dbReference type="HOGENOM" id="CLU_153788_1_1_4"/>
<dbReference type="RefSeq" id="WP_144244904.1">
    <property type="nucleotide sequence ID" value="NZ_CP006704.1"/>
</dbReference>
<proteinExistence type="predicted"/>
<evidence type="ECO:0000313" key="1">
    <source>
        <dbReference type="EMBL" id="AIJ45721.1"/>
    </source>
</evidence>
<organism evidence="1 2">
    <name type="scientific">Comamonas testosteroni TK102</name>
    <dbReference type="NCBI Taxonomy" id="1392005"/>
    <lineage>
        <taxon>Bacteria</taxon>
        <taxon>Pseudomonadati</taxon>
        <taxon>Pseudomonadota</taxon>
        <taxon>Betaproteobacteria</taxon>
        <taxon>Burkholderiales</taxon>
        <taxon>Comamonadaceae</taxon>
        <taxon>Comamonas</taxon>
    </lineage>
</organism>
<protein>
    <recommendedName>
        <fullName evidence="3">HTH cro/C1-type domain-containing protein</fullName>
    </recommendedName>
</protein>